<reference evidence="1" key="1">
    <citation type="submission" date="2009-08" db="EMBL/GenBank/DDBJ databases">
        <title>Annotation of Salpingoeca rosetta.</title>
        <authorList>
            <consortium name="The Broad Institute Genome Sequencing Platform"/>
            <person name="Russ C."/>
            <person name="Cuomo C."/>
            <person name="Burger G."/>
            <person name="Gray M.W."/>
            <person name="Holland P.W.H."/>
            <person name="King N."/>
            <person name="Lang F.B.F."/>
            <person name="Roger A.J."/>
            <person name="Ruiz-Trillo I."/>
            <person name="Young S.K."/>
            <person name="Zeng Q."/>
            <person name="Gargeya S."/>
            <person name="Alvarado L."/>
            <person name="Berlin A."/>
            <person name="Chapman S.B."/>
            <person name="Chen Z."/>
            <person name="Freedman E."/>
            <person name="Gellesch M."/>
            <person name="Goldberg J."/>
            <person name="Griggs A."/>
            <person name="Gujja S."/>
            <person name="Heilman E."/>
            <person name="Heiman D."/>
            <person name="Howarth C."/>
            <person name="Mehta T."/>
            <person name="Neiman D."/>
            <person name="Pearson M."/>
            <person name="Roberts A."/>
            <person name="Saif S."/>
            <person name="Shea T."/>
            <person name="Shenoy N."/>
            <person name="Sisk P."/>
            <person name="Stolte C."/>
            <person name="Sykes S."/>
            <person name="White J."/>
            <person name="Yandava C."/>
            <person name="Haas B."/>
            <person name="Nusbaum C."/>
            <person name="Birren B."/>
        </authorList>
    </citation>
    <scope>NUCLEOTIDE SEQUENCE [LARGE SCALE GENOMIC DNA]</scope>
    <source>
        <strain evidence="1">ATCC 50818</strain>
    </source>
</reference>
<dbReference type="Gene3D" id="2.60.120.200">
    <property type="match status" value="3"/>
</dbReference>
<keyword evidence="2" id="KW-1185">Reference proteome</keyword>
<accession>F2UE54</accession>
<dbReference type="KEGG" id="sre:PTSG_07132"/>
<dbReference type="EMBL" id="GL832970">
    <property type="protein sequence ID" value="EGD74904.1"/>
    <property type="molecule type" value="Genomic_DNA"/>
</dbReference>
<evidence type="ECO:0000313" key="1">
    <source>
        <dbReference type="EMBL" id="EGD74904.1"/>
    </source>
</evidence>
<organism evidence="2">
    <name type="scientific">Salpingoeca rosetta (strain ATCC 50818 / BSB-021)</name>
    <dbReference type="NCBI Taxonomy" id="946362"/>
    <lineage>
        <taxon>Eukaryota</taxon>
        <taxon>Choanoflagellata</taxon>
        <taxon>Craspedida</taxon>
        <taxon>Salpingoecidae</taxon>
        <taxon>Salpingoeca</taxon>
    </lineage>
</organism>
<protein>
    <recommendedName>
        <fullName evidence="3">Laminin G domain-containing protein</fullName>
    </recommendedName>
</protein>
<evidence type="ECO:0008006" key="3">
    <source>
        <dbReference type="Google" id="ProtNLM"/>
    </source>
</evidence>
<evidence type="ECO:0000313" key="2">
    <source>
        <dbReference type="Proteomes" id="UP000007799"/>
    </source>
</evidence>
<dbReference type="InParanoid" id="F2UE54"/>
<dbReference type="SUPFAM" id="SSF49899">
    <property type="entry name" value="Concanavalin A-like lectins/glucanases"/>
    <property type="match status" value="2"/>
</dbReference>
<sequence length="566" mass="59509">MPQLESVFSIVATVERAPGTAGYVVSLSDGNGLRYVAVFYSDISGSLLFFYTTLSGEQQSVRFSYILPAVSRRHLLLAVSQTEVSCIITDDAGEVDFESTATLASSLSPCYPLSPACVLSVGTRGAEVGPASTSWIGAISRLLLVPNVALDTPVAPLPASTTAPPTTTSTGSDGTSSILNLLDTSAPSASNATVLGTVDTAPGGGLSFGGGVVRVDNHPPTDSDAGFSIAITARQALNDNGYLFAKTNAAGDERSYGLYSSSTSNRLSFYYHTDTTGSEVVHLPVSISDGQLHQVLLTVVFANDQSQGELHLTVDEEEYDTITLAGAVVDCGAAGPDCVFYIGQRSSTTGGAFVFRGQMFQFTWRGGVEPAGDTQSLTSSLWLFSNLLLPTISNAPEDEYNSLTGDLTLDGSNGVRILDHGGFGSTFVISMRVMQLAGNNGYLFAQSDGQGFRHFSLYSSSTSNALTFYYAAQGFRTQQSVRFDVAIADSTVHTITVSVDSTRIDLRVDDQTFSAVLVGAVDDCGLEGANCFFHLGQRTSALGGAFFLRGIVLDAAAVYAHALQTI</sequence>
<dbReference type="InterPro" id="IPR013320">
    <property type="entry name" value="ConA-like_dom_sf"/>
</dbReference>
<gene>
    <name evidence="1" type="ORF">PTSG_07132</name>
</gene>
<name>F2UE54_SALR5</name>
<dbReference type="RefSeq" id="XP_004992549.1">
    <property type="nucleotide sequence ID" value="XM_004992492.1"/>
</dbReference>
<proteinExistence type="predicted"/>
<dbReference type="AlphaFoldDB" id="F2UE54"/>
<dbReference type="Proteomes" id="UP000007799">
    <property type="component" value="Unassembled WGS sequence"/>
</dbReference>
<dbReference type="GeneID" id="16073118"/>